<organism evidence="4 5">
    <name type="scientific">Neokomagataea anthophila</name>
    <dbReference type="NCBI Taxonomy" id="2826925"/>
    <lineage>
        <taxon>Bacteria</taxon>
        <taxon>Pseudomonadati</taxon>
        <taxon>Pseudomonadota</taxon>
        <taxon>Alphaproteobacteria</taxon>
        <taxon>Acetobacterales</taxon>
        <taxon>Acetobacteraceae</taxon>
        <taxon>Neokomagataea</taxon>
    </lineage>
</organism>
<dbReference type="Pfam" id="PF14559">
    <property type="entry name" value="TPR_19"/>
    <property type="match status" value="1"/>
</dbReference>
<protein>
    <submittedName>
        <fullName evidence="4">Tetratricopeptide repeat protein</fullName>
    </submittedName>
</protein>
<dbReference type="Gene3D" id="3.40.50.2000">
    <property type="entry name" value="Glycogen Phosphorylase B"/>
    <property type="match status" value="1"/>
</dbReference>
<gene>
    <name evidence="4" type="ORF">KB213_07710</name>
</gene>
<evidence type="ECO:0000313" key="4">
    <source>
        <dbReference type="EMBL" id="MBR0559935.1"/>
    </source>
</evidence>
<feature type="repeat" description="TPR" evidence="3">
    <location>
        <begin position="146"/>
        <end position="179"/>
    </location>
</feature>
<dbReference type="SUPFAM" id="SSF53756">
    <property type="entry name" value="UDP-Glycosyltransferase/glycogen phosphorylase"/>
    <property type="match status" value="1"/>
</dbReference>
<evidence type="ECO:0000313" key="5">
    <source>
        <dbReference type="Proteomes" id="UP000677812"/>
    </source>
</evidence>
<dbReference type="SMART" id="SM00028">
    <property type="entry name" value="TPR"/>
    <property type="match status" value="7"/>
</dbReference>
<keyword evidence="5" id="KW-1185">Reference proteome</keyword>
<name>A0ABS5E7P2_9PROT</name>
<accession>A0ABS5E7P2</accession>
<dbReference type="InterPro" id="IPR019734">
    <property type="entry name" value="TPR_rpt"/>
</dbReference>
<evidence type="ECO:0000256" key="2">
    <source>
        <dbReference type="ARBA" id="ARBA00022803"/>
    </source>
</evidence>
<comment type="caution">
    <text evidence="4">The sequence shown here is derived from an EMBL/GenBank/DDBJ whole genome shotgun (WGS) entry which is preliminary data.</text>
</comment>
<dbReference type="Gene3D" id="1.25.40.10">
    <property type="entry name" value="Tetratricopeptide repeat domain"/>
    <property type="match status" value="3"/>
</dbReference>
<dbReference type="Proteomes" id="UP000677812">
    <property type="component" value="Unassembled WGS sequence"/>
</dbReference>
<sequence length="570" mass="61497">MTKNSARAEADDGLALLAEGKVEDAQHIFRTILERDSEQAEAWHGLACCARHHGNAASAVALVGRALRCAVVTDEQRARYHITLGAALLACGQAEASRAAFSVARTLNACDPRALSGLAEALVTLGRPQEARSALEHAVTLAVDDAPILTRLAELHLEAGALETAIICFRRAAERTPSDGRAWANLGVAFYQGSLATPSYLDEAHFALERAVALGADTAETLNTRGLVRMACGALEAARADMEAALVKAPQSSVIVNNLATLLEELGEAERAEAVYEAVMQRETGGLQARSRFNRGTLRLGQGRYAEGWADFEARRALVPPSLLDVPLWDGQAGIGPIEITAEQGLGDQVQFLRYLQEAVRRRPVRLRGPIAVLARYMQHVPEERILDGDGPVDARVSLLSLPAVLQEGAPSSAPYLHSSSAIEPLRVGVCWAGSATYRFDRRRSVTWDCLAPLQGVGGIRLVSLQRGAEVAGLEQPTLESLDDLVREVGRCALVISVDTLVAHIAGAIGRPLWLLNRYGGDWRWRQPKAWYGSCEKVFQPHSAAPPPECWVPVMDKLVAALEQWGRGKG</sequence>
<evidence type="ECO:0000256" key="3">
    <source>
        <dbReference type="PROSITE-ProRule" id="PRU00339"/>
    </source>
</evidence>
<dbReference type="SUPFAM" id="SSF48452">
    <property type="entry name" value="TPR-like"/>
    <property type="match status" value="2"/>
</dbReference>
<proteinExistence type="predicted"/>
<dbReference type="PANTHER" id="PTHR44858:SF1">
    <property type="entry name" value="UDP-N-ACETYLGLUCOSAMINE--PEPTIDE N-ACETYLGLUCOSAMINYLTRANSFERASE SPINDLY-RELATED"/>
    <property type="match status" value="1"/>
</dbReference>
<keyword evidence="1" id="KW-0677">Repeat</keyword>
<dbReference type="PANTHER" id="PTHR44858">
    <property type="entry name" value="TETRATRICOPEPTIDE REPEAT PROTEIN 6"/>
    <property type="match status" value="1"/>
</dbReference>
<evidence type="ECO:0000256" key="1">
    <source>
        <dbReference type="ARBA" id="ARBA00022737"/>
    </source>
</evidence>
<dbReference type="EMBL" id="JAGRQH010000004">
    <property type="protein sequence ID" value="MBR0559935.1"/>
    <property type="molecule type" value="Genomic_DNA"/>
</dbReference>
<dbReference type="InterPro" id="IPR011990">
    <property type="entry name" value="TPR-like_helical_dom_sf"/>
</dbReference>
<dbReference type="PROSITE" id="PS50005">
    <property type="entry name" value="TPR"/>
    <property type="match status" value="1"/>
</dbReference>
<keyword evidence="2 3" id="KW-0802">TPR repeat</keyword>
<dbReference type="Pfam" id="PF13432">
    <property type="entry name" value="TPR_16"/>
    <property type="match status" value="1"/>
</dbReference>
<dbReference type="InterPro" id="IPR050498">
    <property type="entry name" value="Ycf3"/>
</dbReference>
<reference evidence="4 5" key="1">
    <citation type="submission" date="2021-04" db="EMBL/GenBank/DDBJ databases">
        <title>The complete genome sequence of Neokomagataea sp. TBRC 2177.</title>
        <authorList>
            <person name="Charoenyingcharoen P."/>
            <person name="Yukphan P."/>
        </authorList>
    </citation>
    <scope>NUCLEOTIDE SEQUENCE [LARGE SCALE GENOMIC DNA]</scope>
    <source>
        <strain evidence="4 5">TBRC 2177</strain>
    </source>
</reference>
<dbReference type="RefSeq" id="WP_211681875.1">
    <property type="nucleotide sequence ID" value="NZ_JAGRQH010000004.1"/>
</dbReference>